<dbReference type="Gene3D" id="2.60.40.640">
    <property type="match status" value="2"/>
</dbReference>
<dbReference type="Proteomes" id="UP000515135">
    <property type="component" value="Unplaced"/>
</dbReference>
<feature type="domain" description="Arrestin C-terminal-like" evidence="2">
    <location>
        <begin position="183"/>
        <end position="310"/>
    </location>
</feature>
<evidence type="ECO:0000313" key="3">
    <source>
        <dbReference type="Proteomes" id="UP000515135"/>
    </source>
</evidence>
<organism evidence="3 4">
    <name type="scientific">Branchiostoma belcheri</name>
    <name type="common">Amphioxus</name>
    <dbReference type="NCBI Taxonomy" id="7741"/>
    <lineage>
        <taxon>Eukaryota</taxon>
        <taxon>Metazoa</taxon>
        <taxon>Chordata</taxon>
        <taxon>Cephalochordata</taxon>
        <taxon>Leptocardii</taxon>
        <taxon>Amphioxiformes</taxon>
        <taxon>Branchiostomatidae</taxon>
        <taxon>Branchiostoma</taxon>
    </lineage>
</organism>
<sequence length="381" mass="42592">MGRLKLFEIALDGDKAVYEPTEVVSGHVVLELRGEMRLRSLKVDIRGLAKVHWTESRGMGTETGSYTQHFTDELEYFHMEETLLGNGTDSESEAEDDQPLLTAGRHQFSFSFQLPDERLPTSFEGKHGSVRYWLKAEIDRPWTLPSKVKRDFTIIDHIDINDTYHLTPTGGSREKTLCCWLCTSGPVSLSARTDRRGYCPGESIAISAEFENHSSRRMIPKAALYQTQCYRAGGKTRTVRENVAHMKGEALSAGDTVQWENRLLPVPALTPSIISCSIITVEYSLMVFLDIPGGMNLILHLPIVIGTVPLSRQPYPIHLYPMAGISTPFADAPLVMMSVWLACPPLTSLWPPHQAESPSTPASLLPTTHRWKLHPKKVQVS</sequence>
<protein>
    <submittedName>
        <fullName evidence="4">Arrestin domain-containing protein 3-like</fullName>
    </submittedName>
</protein>
<dbReference type="RefSeq" id="XP_019627033.1">
    <property type="nucleotide sequence ID" value="XM_019771474.1"/>
</dbReference>
<name>A0A6P4YRN9_BRABE</name>
<dbReference type="GO" id="GO:0015031">
    <property type="term" value="P:protein transport"/>
    <property type="evidence" value="ECO:0007669"/>
    <property type="project" value="TreeGrafter"/>
</dbReference>
<dbReference type="SMART" id="SM01017">
    <property type="entry name" value="Arrestin_C"/>
    <property type="match status" value="1"/>
</dbReference>
<dbReference type="KEGG" id="bbel:109471941"/>
<dbReference type="InterPro" id="IPR050357">
    <property type="entry name" value="Arrestin_domain-protein"/>
</dbReference>
<proteinExistence type="inferred from homology"/>
<gene>
    <name evidence="4" type="primary">LOC109471941</name>
</gene>
<dbReference type="InterPro" id="IPR014756">
    <property type="entry name" value="Ig_E-set"/>
</dbReference>
<dbReference type="OrthoDB" id="2333384at2759"/>
<dbReference type="GO" id="GO:0005737">
    <property type="term" value="C:cytoplasm"/>
    <property type="evidence" value="ECO:0007669"/>
    <property type="project" value="TreeGrafter"/>
</dbReference>
<accession>A0A6P4YRN9</accession>
<reference evidence="4" key="1">
    <citation type="submission" date="2025-08" db="UniProtKB">
        <authorList>
            <consortium name="RefSeq"/>
        </authorList>
    </citation>
    <scope>IDENTIFICATION</scope>
    <source>
        <tissue evidence="4">Gonad</tissue>
    </source>
</reference>
<keyword evidence="3" id="KW-1185">Reference proteome</keyword>
<dbReference type="InterPro" id="IPR011021">
    <property type="entry name" value="Arrestin-like_N"/>
</dbReference>
<dbReference type="Pfam" id="PF00339">
    <property type="entry name" value="Arrestin_N"/>
    <property type="match status" value="1"/>
</dbReference>
<dbReference type="InterPro" id="IPR011022">
    <property type="entry name" value="Arrestin_C-like"/>
</dbReference>
<dbReference type="InterPro" id="IPR014752">
    <property type="entry name" value="Arrestin-like_C"/>
</dbReference>
<evidence type="ECO:0000313" key="4">
    <source>
        <dbReference type="RefSeq" id="XP_019627033.1"/>
    </source>
</evidence>
<dbReference type="Pfam" id="PF02752">
    <property type="entry name" value="Arrestin_C"/>
    <property type="match status" value="1"/>
</dbReference>
<dbReference type="PANTHER" id="PTHR11188">
    <property type="entry name" value="ARRESTIN DOMAIN CONTAINING PROTEIN"/>
    <property type="match status" value="1"/>
</dbReference>
<comment type="similarity">
    <text evidence="1">Belongs to the arrestin family.</text>
</comment>
<dbReference type="AlphaFoldDB" id="A0A6P4YRN9"/>
<dbReference type="GeneID" id="109471941"/>
<evidence type="ECO:0000259" key="2">
    <source>
        <dbReference type="SMART" id="SM01017"/>
    </source>
</evidence>
<evidence type="ECO:0000256" key="1">
    <source>
        <dbReference type="ARBA" id="ARBA00005298"/>
    </source>
</evidence>
<dbReference type="SUPFAM" id="SSF81296">
    <property type="entry name" value="E set domains"/>
    <property type="match status" value="2"/>
</dbReference>
<dbReference type="PANTHER" id="PTHR11188:SF17">
    <property type="entry name" value="FI21816P1"/>
    <property type="match status" value="1"/>
</dbReference>